<dbReference type="RefSeq" id="XP_008719984.1">
    <property type="nucleotide sequence ID" value="XM_008721762.1"/>
</dbReference>
<accession>W2RNA2</accession>
<feature type="transmembrane region" description="Helical" evidence="1">
    <location>
        <begin position="258"/>
        <end position="281"/>
    </location>
</feature>
<keyword evidence="4" id="KW-1185">Reference proteome</keyword>
<keyword evidence="1" id="KW-1133">Transmembrane helix</keyword>
<organism evidence="3 4">
    <name type="scientific">Cyphellophora europaea (strain CBS 101466)</name>
    <name type="common">Phialophora europaea</name>
    <dbReference type="NCBI Taxonomy" id="1220924"/>
    <lineage>
        <taxon>Eukaryota</taxon>
        <taxon>Fungi</taxon>
        <taxon>Dikarya</taxon>
        <taxon>Ascomycota</taxon>
        <taxon>Pezizomycotina</taxon>
        <taxon>Eurotiomycetes</taxon>
        <taxon>Chaetothyriomycetidae</taxon>
        <taxon>Chaetothyriales</taxon>
        <taxon>Cyphellophoraceae</taxon>
        <taxon>Cyphellophora</taxon>
    </lineage>
</organism>
<dbReference type="STRING" id="1220924.W2RNA2"/>
<dbReference type="AlphaFoldDB" id="W2RNA2"/>
<keyword evidence="2" id="KW-0732">Signal</keyword>
<sequence>MRVASFVMAATLLLSDLSVATKAVRMLGVEGGYNVERRMDEQARNVVKDIERRQSSSDTIQSSASDDRNSTIATACLDTLSGITSITNDAGISACYNIMEMDQDGHTFTADLRLYLAEEPRGAFTTVQPDNLMIGVTYPESTVFTTTNTKRSLRVKRQAATNMTEIQQYTLMGSIDSSIDLDKLTNDQVMSLMVPAITVNAVSEDDRAPVETALTTTDTAYFVVGEFRGEFSNNAASAEFQAQAIEQSSVFVLPGTTLGIFPTGMIITLSWLLIFVLAYGWGTWRRYQHREFYRKRMHMAAGMPSYEARTGKKI</sequence>
<evidence type="ECO:0000313" key="3">
    <source>
        <dbReference type="EMBL" id="ETN37815.1"/>
    </source>
</evidence>
<proteinExistence type="predicted"/>
<protein>
    <recommendedName>
        <fullName evidence="5">Protein BIG1</fullName>
    </recommendedName>
</protein>
<gene>
    <name evidence="3" type="ORF">HMPREF1541_07438</name>
</gene>
<dbReference type="VEuPathDB" id="FungiDB:HMPREF1541_07438"/>
<name>W2RNA2_CYPE1</name>
<evidence type="ECO:0008006" key="5">
    <source>
        <dbReference type="Google" id="ProtNLM"/>
    </source>
</evidence>
<dbReference type="InParanoid" id="W2RNA2"/>
<feature type="signal peptide" evidence="2">
    <location>
        <begin position="1"/>
        <end position="23"/>
    </location>
</feature>
<keyword evidence="1" id="KW-0812">Transmembrane</keyword>
<dbReference type="EMBL" id="KB822723">
    <property type="protein sequence ID" value="ETN37815.1"/>
    <property type="molecule type" value="Genomic_DNA"/>
</dbReference>
<dbReference type="eggNOG" id="ENOG502S2FQ">
    <property type="taxonomic scope" value="Eukaryota"/>
</dbReference>
<dbReference type="HOGENOM" id="CLU_050091_0_0_1"/>
<evidence type="ECO:0000256" key="2">
    <source>
        <dbReference type="SAM" id="SignalP"/>
    </source>
</evidence>
<reference evidence="3 4" key="1">
    <citation type="submission" date="2013-03" db="EMBL/GenBank/DDBJ databases">
        <title>The Genome Sequence of Phialophora europaea CBS 101466.</title>
        <authorList>
            <consortium name="The Broad Institute Genomics Platform"/>
            <person name="Cuomo C."/>
            <person name="de Hoog S."/>
            <person name="Gorbushina A."/>
            <person name="Walker B."/>
            <person name="Young S.K."/>
            <person name="Zeng Q."/>
            <person name="Gargeya S."/>
            <person name="Fitzgerald M."/>
            <person name="Haas B."/>
            <person name="Abouelleil A."/>
            <person name="Allen A.W."/>
            <person name="Alvarado L."/>
            <person name="Arachchi H.M."/>
            <person name="Berlin A.M."/>
            <person name="Chapman S.B."/>
            <person name="Gainer-Dewar J."/>
            <person name="Goldberg J."/>
            <person name="Griggs A."/>
            <person name="Gujja S."/>
            <person name="Hansen M."/>
            <person name="Howarth C."/>
            <person name="Imamovic A."/>
            <person name="Ireland A."/>
            <person name="Larimer J."/>
            <person name="McCowan C."/>
            <person name="Murphy C."/>
            <person name="Pearson M."/>
            <person name="Poon T.W."/>
            <person name="Priest M."/>
            <person name="Roberts A."/>
            <person name="Saif S."/>
            <person name="Shea T."/>
            <person name="Sisk P."/>
            <person name="Sykes S."/>
            <person name="Wortman J."/>
            <person name="Nusbaum C."/>
            <person name="Birren B."/>
        </authorList>
    </citation>
    <scope>NUCLEOTIDE SEQUENCE [LARGE SCALE GENOMIC DNA]</scope>
    <source>
        <strain evidence="3 4">CBS 101466</strain>
    </source>
</reference>
<evidence type="ECO:0000256" key="1">
    <source>
        <dbReference type="SAM" id="Phobius"/>
    </source>
</evidence>
<feature type="chain" id="PRO_5004823625" description="Protein BIG1" evidence="2">
    <location>
        <begin position="24"/>
        <end position="314"/>
    </location>
</feature>
<keyword evidence="1" id="KW-0472">Membrane</keyword>
<dbReference type="GeneID" id="19974777"/>
<dbReference type="Proteomes" id="UP000030752">
    <property type="component" value="Unassembled WGS sequence"/>
</dbReference>
<dbReference type="OrthoDB" id="2596908at2759"/>
<evidence type="ECO:0000313" key="4">
    <source>
        <dbReference type="Proteomes" id="UP000030752"/>
    </source>
</evidence>